<proteinExistence type="evidence at transcript level"/>
<dbReference type="PaxDb" id="4577-GRMZM2G109217_P01"/>
<protein>
    <submittedName>
        <fullName evidence="3">Polyprotein</fullName>
    </submittedName>
</protein>
<sequence>MPPPVEPYIPSFTAGLSAHEAADADKDYLYFLRHVRLDGDAYTVVIPSKDGASCPPQIIRYEQPHSDHNAGAPVAGSECGRQRAHPPSEENSWATGEAAPHGVKRKVPGASPAGEVRSGAVRMEEDTPTLVAKSAWYDLQPDIDDDYRFFLQNARVVNDKLVFKTGNCSITIGDHSDAEEHDDTEEEEKEEEGEGEEDDEEEADDLPASGQSGEDGIGMEEAGPVSETEDGVDSDLPIPKVKDEVVSKNEEDDVGPGSDLHITNDQVYCETEKVKEGGGNTLNDLARRTTDLDPLDKKEASSSKGHLAMPLNPSELQGVIWPPHINERPNSVFKEKLIEFLIKPFTQEEYDRYFALASDRIPMVKERRTRNTVAYYHWTHEMSKSYFDRYPDLAQQFSLQRNNYTNGLALLRGLFFWLQNIELEDQFRPWSDEFKKYRVVMECL</sequence>
<dbReference type="EMBL" id="CM007648">
    <property type="protein sequence ID" value="ONM15405.1"/>
    <property type="molecule type" value="Genomic_DNA"/>
</dbReference>
<feature type="region of interest" description="Disordered" evidence="1">
    <location>
        <begin position="172"/>
        <end position="262"/>
    </location>
</feature>
<dbReference type="PANTHER" id="PTHR34194">
    <property type="entry name" value="F14J8.16 PROTEIN"/>
    <property type="match status" value="1"/>
</dbReference>
<feature type="compositionally biased region" description="Acidic residues" evidence="1">
    <location>
        <begin position="177"/>
        <end position="205"/>
    </location>
</feature>
<accession>C4J9M5</accession>
<dbReference type="AlphaFoldDB" id="C4J9M5"/>
<feature type="compositionally biased region" description="Basic and acidic residues" evidence="1">
    <location>
        <begin position="240"/>
        <end position="249"/>
    </location>
</feature>
<dbReference type="EMBL" id="BT087522">
    <property type="protein sequence ID" value="ACR37875.1"/>
    <property type="molecule type" value="mRNA"/>
</dbReference>
<dbReference type="IntAct" id="C4J9M5">
    <property type="interactions" value="49"/>
</dbReference>
<evidence type="ECO:0000313" key="3">
    <source>
        <dbReference type="EMBL" id="ONM15405.1"/>
    </source>
</evidence>
<gene>
    <name evidence="3" type="ORF">ZEAMMB73_Zm00001d002814</name>
</gene>
<dbReference type="OrthoDB" id="298344at2759"/>
<dbReference type="InParanoid" id="C4J9M5"/>
<dbReference type="HOGENOM" id="CLU_040723_0_0_1"/>
<reference evidence="2" key="1">
    <citation type="journal article" date="2009" name="PLoS Genet.">
        <title>Sequencing, mapping, and analysis of 27,455 maize full-length cDNAs.</title>
        <authorList>
            <person name="Soderlund C."/>
            <person name="Descour A."/>
            <person name="Kudrna D."/>
            <person name="Bomhoff M."/>
            <person name="Boyd L."/>
            <person name="Currie J."/>
            <person name="Angelova A."/>
            <person name="Collura K."/>
            <person name="Wissotski M."/>
            <person name="Ashley E."/>
            <person name="Morrow D."/>
            <person name="Fernandes J."/>
            <person name="Walbot V."/>
            <person name="Yu Y."/>
        </authorList>
    </citation>
    <scope>NUCLEOTIDE SEQUENCE</scope>
    <source>
        <strain evidence="2">B73</strain>
    </source>
</reference>
<organism evidence="2">
    <name type="scientific">Zea mays</name>
    <name type="common">Maize</name>
    <dbReference type="NCBI Taxonomy" id="4577"/>
    <lineage>
        <taxon>Eukaryota</taxon>
        <taxon>Viridiplantae</taxon>
        <taxon>Streptophyta</taxon>
        <taxon>Embryophyta</taxon>
        <taxon>Tracheophyta</taxon>
        <taxon>Spermatophyta</taxon>
        <taxon>Magnoliopsida</taxon>
        <taxon>Liliopsida</taxon>
        <taxon>Poales</taxon>
        <taxon>Poaceae</taxon>
        <taxon>PACMAD clade</taxon>
        <taxon>Panicoideae</taxon>
        <taxon>Andropogonodae</taxon>
        <taxon>Andropogoneae</taxon>
        <taxon>Tripsacinae</taxon>
        <taxon>Zea</taxon>
    </lineage>
</organism>
<dbReference type="PANTHER" id="PTHR34194:SF30">
    <property type="entry name" value="POLYPROTEIN"/>
    <property type="match status" value="1"/>
</dbReference>
<dbReference type="STRING" id="4577.C4J9M5"/>
<name>C4J9M5_MAIZE</name>
<feature type="region of interest" description="Disordered" evidence="1">
    <location>
        <begin position="63"/>
        <end position="122"/>
    </location>
</feature>
<evidence type="ECO:0000256" key="1">
    <source>
        <dbReference type="SAM" id="MobiDB-lite"/>
    </source>
</evidence>
<dbReference type="eggNOG" id="ENOG502S39P">
    <property type="taxonomic scope" value="Eukaryota"/>
</dbReference>
<reference evidence="3" key="2">
    <citation type="submission" date="2015-12" db="EMBL/GenBank/DDBJ databases">
        <title>Update maize B73 reference genome by single molecule sequencing technologies.</title>
        <authorList>
            <consortium name="Maize Genome Sequencing Project"/>
            <person name="Ware D."/>
        </authorList>
    </citation>
    <scope>NUCLEOTIDE SEQUENCE [LARGE SCALE GENOMIC DNA]</scope>
    <source>
        <tissue evidence="3">Seedling</tissue>
    </source>
</reference>
<dbReference type="KEGG" id="zma:100502247"/>
<dbReference type="ExpressionAtlas" id="C4J9M5">
    <property type="expression patterns" value="baseline and differential"/>
</dbReference>
<evidence type="ECO:0000313" key="2">
    <source>
        <dbReference type="EMBL" id="ACR37875.1"/>
    </source>
</evidence>